<dbReference type="PANTHER" id="PTHR43766:SF1">
    <property type="entry name" value="TRYPTOPHAN--TRNA LIGASE, MITOCHONDRIAL"/>
    <property type="match status" value="1"/>
</dbReference>
<evidence type="ECO:0000256" key="5">
    <source>
        <dbReference type="ARBA" id="ARBA00022840"/>
    </source>
</evidence>
<comment type="similarity">
    <text evidence="1 9">Belongs to the class-I aminoacyl-tRNA synthetase family.</text>
</comment>
<dbReference type="InterPro" id="IPR002306">
    <property type="entry name" value="Trp-tRNA-ligase"/>
</dbReference>
<dbReference type="EMBL" id="LCAH01000011">
    <property type="protein sequence ID" value="KKR86571.1"/>
    <property type="molecule type" value="Genomic_DNA"/>
</dbReference>
<dbReference type="InterPro" id="IPR014729">
    <property type="entry name" value="Rossmann-like_a/b/a_fold"/>
</dbReference>
<dbReference type="PROSITE" id="PS00178">
    <property type="entry name" value="AA_TRNA_LIGASE_I"/>
    <property type="match status" value="1"/>
</dbReference>
<dbReference type="PATRIC" id="fig|1618985.3.peg.779"/>
<evidence type="ECO:0000313" key="11">
    <source>
        <dbReference type="Proteomes" id="UP000034616"/>
    </source>
</evidence>
<evidence type="ECO:0000256" key="9">
    <source>
        <dbReference type="RuleBase" id="RU363036"/>
    </source>
</evidence>
<protein>
    <recommendedName>
        <fullName evidence="2 8">Tryptophan--tRNA ligase</fullName>
        <ecNumber evidence="2 8">6.1.1.2</ecNumber>
    </recommendedName>
</protein>
<sequence length="323" mass="35505">MMITGVRPTGFLTIGNYLGAIKPLLESAEDGTAVFVADLHGLTDADPSTVAKYRLEVVRDYLALGVDSSRFYLYLQSAIGRETALCASYLSPLMSVAELLRVPTLKDKVKGGGPESANVALLNYPILMAADIFLQQASLVPVGEDQLAHLEVARVLATRFNRLYGHDGSRVLIEPKPLALKSLRILSLNGEGKMSKSNPAGAIFLTDSSAVVSKKIKSAVTALPGEMNPNLESLFLIGTLLSENDETRTKFEEFMTNHLAGEKVMGYFKNLLIEVVNRFLDLFQRERKLYSNEDILEILEEGKDKAREKARSVLSDMERAMGF</sequence>
<evidence type="ECO:0000256" key="6">
    <source>
        <dbReference type="ARBA" id="ARBA00022917"/>
    </source>
</evidence>
<evidence type="ECO:0000313" key="10">
    <source>
        <dbReference type="EMBL" id="KKR86571.1"/>
    </source>
</evidence>
<evidence type="ECO:0000256" key="7">
    <source>
        <dbReference type="ARBA" id="ARBA00023146"/>
    </source>
</evidence>
<dbReference type="EC" id="6.1.1.2" evidence="2 8"/>
<dbReference type="GO" id="GO:0005524">
    <property type="term" value="F:ATP binding"/>
    <property type="evidence" value="ECO:0007669"/>
    <property type="project" value="UniProtKB-KW"/>
</dbReference>
<dbReference type="GO" id="GO:0006436">
    <property type="term" value="P:tryptophanyl-tRNA aminoacylation"/>
    <property type="evidence" value="ECO:0007669"/>
    <property type="project" value="UniProtKB-UniRule"/>
</dbReference>
<dbReference type="InterPro" id="IPR002305">
    <property type="entry name" value="aa-tRNA-synth_Ic"/>
</dbReference>
<dbReference type="PRINTS" id="PR01039">
    <property type="entry name" value="TRNASYNTHTRP"/>
</dbReference>
<keyword evidence="5 9" id="KW-0067">ATP-binding</keyword>
<accession>A0A0G0UGJ6</accession>
<dbReference type="PANTHER" id="PTHR43766">
    <property type="entry name" value="TRYPTOPHAN--TRNA LIGASE, MITOCHONDRIAL"/>
    <property type="match status" value="1"/>
</dbReference>
<dbReference type="NCBIfam" id="TIGR00233">
    <property type="entry name" value="trpS"/>
    <property type="match status" value="1"/>
</dbReference>
<dbReference type="Proteomes" id="UP000034616">
    <property type="component" value="Unassembled WGS sequence"/>
</dbReference>
<evidence type="ECO:0000256" key="4">
    <source>
        <dbReference type="ARBA" id="ARBA00022741"/>
    </source>
</evidence>
<dbReference type="InterPro" id="IPR050203">
    <property type="entry name" value="Trp-tRNA_synthetase"/>
</dbReference>
<evidence type="ECO:0000256" key="2">
    <source>
        <dbReference type="ARBA" id="ARBA00013161"/>
    </source>
</evidence>
<dbReference type="InterPro" id="IPR001412">
    <property type="entry name" value="aa-tRNA-synth_I_CS"/>
</dbReference>
<gene>
    <name evidence="10" type="ORF">UU35_C0011G0024</name>
</gene>
<name>A0A0G0UGJ6_9BACT</name>
<dbReference type="Gene3D" id="1.10.240.10">
    <property type="entry name" value="Tyrosyl-Transfer RNA Synthetase"/>
    <property type="match status" value="1"/>
</dbReference>
<keyword evidence="3 9" id="KW-0436">Ligase</keyword>
<dbReference type="GO" id="GO:0004830">
    <property type="term" value="F:tryptophan-tRNA ligase activity"/>
    <property type="evidence" value="ECO:0007669"/>
    <property type="project" value="UniProtKB-UniRule"/>
</dbReference>
<reference evidence="10 11" key="1">
    <citation type="journal article" date="2015" name="Nature">
        <title>rRNA introns, odd ribosomes, and small enigmatic genomes across a large radiation of phyla.</title>
        <authorList>
            <person name="Brown C.T."/>
            <person name="Hug L.A."/>
            <person name="Thomas B.C."/>
            <person name="Sharon I."/>
            <person name="Castelle C.J."/>
            <person name="Singh A."/>
            <person name="Wilkins M.J."/>
            <person name="Williams K.H."/>
            <person name="Banfield J.F."/>
        </authorList>
    </citation>
    <scope>NUCLEOTIDE SEQUENCE [LARGE SCALE GENOMIC DNA]</scope>
</reference>
<comment type="caution">
    <text evidence="10">The sequence shown here is derived from an EMBL/GenBank/DDBJ whole genome shotgun (WGS) entry which is preliminary data.</text>
</comment>
<dbReference type="Pfam" id="PF00579">
    <property type="entry name" value="tRNA-synt_1b"/>
    <property type="match status" value="1"/>
</dbReference>
<dbReference type="AlphaFoldDB" id="A0A0G0UGJ6"/>
<dbReference type="GO" id="GO:0005829">
    <property type="term" value="C:cytosol"/>
    <property type="evidence" value="ECO:0007669"/>
    <property type="project" value="TreeGrafter"/>
</dbReference>
<keyword evidence="7 9" id="KW-0030">Aminoacyl-tRNA synthetase</keyword>
<evidence type="ECO:0000256" key="3">
    <source>
        <dbReference type="ARBA" id="ARBA00022598"/>
    </source>
</evidence>
<keyword evidence="6 9" id="KW-0648">Protein biosynthesis</keyword>
<keyword evidence="4 9" id="KW-0547">Nucleotide-binding</keyword>
<dbReference type="Gene3D" id="3.40.50.620">
    <property type="entry name" value="HUPs"/>
    <property type="match status" value="1"/>
</dbReference>
<evidence type="ECO:0000256" key="1">
    <source>
        <dbReference type="ARBA" id="ARBA00005594"/>
    </source>
</evidence>
<organism evidence="10 11">
    <name type="scientific">Candidatus Uhrbacteria bacterium GW2011_GWC2_41_11</name>
    <dbReference type="NCBI Taxonomy" id="1618985"/>
    <lineage>
        <taxon>Bacteria</taxon>
        <taxon>Candidatus Uhriibacteriota</taxon>
    </lineage>
</organism>
<dbReference type="SUPFAM" id="SSF52374">
    <property type="entry name" value="Nucleotidylyl transferase"/>
    <property type="match status" value="1"/>
</dbReference>
<proteinExistence type="inferred from homology"/>
<evidence type="ECO:0000256" key="8">
    <source>
        <dbReference type="NCBIfam" id="TIGR00233"/>
    </source>
</evidence>